<accession>A0A5B0Q4K1</accession>
<protein>
    <recommendedName>
        <fullName evidence="2">HAT C-terminal dimerisation domain-containing protein</fullName>
    </recommendedName>
</protein>
<dbReference type="Proteomes" id="UP000324748">
    <property type="component" value="Unassembled WGS sequence"/>
</dbReference>
<evidence type="ECO:0000313" key="4">
    <source>
        <dbReference type="Proteomes" id="UP000324748"/>
    </source>
</evidence>
<dbReference type="SUPFAM" id="SSF53098">
    <property type="entry name" value="Ribonuclease H-like"/>
    <property type="match status" value="1"/>
</dbReference>
<gene>
    <name evidence="3" type="ORF">PGT21_003836</name>
</gene>
<comment type="caution">
    <text evidence="3">The sequence shown here is derived from an EMBL/GenBank/DDBJ whole genome shotgun (WGS) entry which is preliminary data.</text>
</comment>
<dbReference type="PANTHER" id="PTHR23272">
    <property type="entry name" value="BED FINGER-RELATED"/>
    <property type="match status" value="1"/>
</dbReference>
<sequence length="70" mass="7754">MVLMIPATSIALESAFSTSGRVLGDFQSRMAANTLKALVCGQDWFRSEEDVNNNKDDEEEEGDDDIELVE</sequence>
<dbReference type="Pfam" id="PF05699">
    <property type="entry name" value="Dimer_Tnp_hAT"/>
    <property type="match status" value="1"/>
</dbReference>
<dbReference type="InterPro" id="IPR012337">
    <property type="entry name" value="RNaseH-like_sf"/>
</dbReference>
<reference evidence="3 4" key="1">
    <citation type="submission" date="2019-05" db="EMBL/GenBank/DDBJ databases">
        <title>Emergence of the Ug99 lineage of the wheat stem rust pathogen through somatic hybridization.</title>
        <authorList>
            <person name="Li F."/>
            <person name="Upadhyaya N.M."/>
            <person name="Sperschneider J."/>
            <person name="Matny O."/>
            <person name="Nguyen-Phuc H."/>
            <person name="Mago R."/>
            <person name="Raley C."/>
            <person name="Miller M.E."/>
            <person name="Silverstein K.A.T."/>
            <person name="Henningsen E."/>
            <person name="Hirsch C.D."/>
            <person name="Visser B."/>
            <person name="Pretorius Z.A."/>
            <person name="Steffenson B.J."/>
            <person name="Schwessinger B."/>
            <person name="Dodds P.N."/>
            <person name="Figueroa M."/>
        </authorList>
    </citation>
    <scope>NUCLEOTIDE SEQUENCE [LARGE SCALE GENOMIC DNA]</scope>
    <source>
        <strain evidence="3">21-0</strain>
    </source>
</reference>
<dbReference type="PANTHER" id="PTHR23272:SF161">
    <property type="entry name" value="ZINC FINGER BED DOMAIN-CONTAINING PROTEIN RICESLEEPER 1-LIKE"/>
    <property type="match status" value="1"/>
</dbReference>
<name>A0A5B0Q4K1_PUCGR</name>
<dbReference type="AlphaFoldDB" id="A0A5B0Q4K1"/>
<feature type="domain" description="HAT C-terminal dimerisation" evidence="2">
    <location>
        <begin position="2"/>
        <end position="45"/>
    </location>
</feature>
<organism evidence="3 4">
    <name type="scientific">Puccinia graminis f. sp. tritici</name>
    <dbReference type="NCBI Taxonomy" id="56615"/>
    <lineage>
        <taxon>Eukaryota</taxon>
        <taxon>Fungi</taxon>
        <taxon>Dikarya</taxon>
        <taxon>Basidiomycota</taxon>
        <taxon>Pucciniomycotina</taxon>
        <taxon>Pucciniomycetes</taxon>
        <taxon>Pucciniales</taxon>
        <taxon>Pucciniaceae</taxon>
        <taxon>Puccinia</taxon>
    </lineage>
</organism>
<feature type="region of interest" description="Disordered" evidence="1">
    <location>
        <begin position="48"/>
        <end position="70"/>
    </location>
</feature>
<keyword evidence="4" id="KW-1185">Reference proteome</keyword>
<proteinExistence type="predicted"/>
<feature type="compositionally biased region" description="Acidic residues" evidence="1">
    <location>
        <begin position="56"/>
        <end position="70"/>
    </location>
</feature>
<dbReference type="OrthoDB" id="1301613at2759"/>
<dbReference type="EMBL" id="VSWC01000028">
    <property type="protein sequence ID" value="KAA1108205.1"/>
    <property type="molecule type" value="Genomic_DNA"/>
</dbReference>
<dbReference type="GO" id="GO:0046983">
    <property type="term" value="F:protein dimerization activity"/>
    <property type="evidence" value="ECO:0007669"/>
    <property type="project" value="InterPro"/>
</dbReference>
<evidence type="ECO:0000259" key="2">
    <source>
        <dbReference type="Pfam" id="PF05699"/>
    </source>
</evidence>
<evidence type="ECO:0000256" key="1">
    <source>
        <dbReference type="SAM" id="MobiDB-lite"/>
    </source>
</evidence>
<dbReference type="InterPro" id="IPR008906">
    <property type="entry name" value="HATC_C_dom"/>
</dbReference>
<evidence type="ECO:0000313" key="3">
    <source>
        <dbReference type="EMBL" id="KAA1108205.1"/>
    </source>
</evidence>